<dbReference type="PANTHER" id="PTHR11113">
    <property type="entry name" value="N-ACETYLGLUCOSAMINE-6-PHOSPHATE DEACETYLASE"/>
    <property type="match status" value="1"/>
</dbReference>
<dbReference type="PANTHER" id="PTHR11113:SF2">
    <property type="entry name" value="ADENINE DEAMINASE"/>
    <property type="match status" value="1"/>
</dbReference>
<dbReference type="GO" id="GO:0000034">
    <property type="term" value="F:adenine deaminase activity"/>
    <property type="evidence" value="ECO:0007669"/>
    <property type="project" value="UniProtKB-EC"/>
</dbReference>
<reference evidence="3 4" key="1">
    <citation type="submission" date="2017-03" db="EMBL/GenBank/DDBJ databases">
        <authorList>
            <person name="Afonso C.L."/>
            <person name="Miller P.J."/>
            <person name="Scott M.A."/>
            <person name="Spackman E."/>
            <person name="Goraichik I."/>
            <person name="Dimitrov K.M."/>
            <person name="Suarez D.L."/>
            <person name="Swayne D.E."/>
        </authorList>
    </citation>
    <scope>NUCLEOTIDE SEQUENCE [LARGE SCALE GENOMIC DNA]</scope>
    <source>
        <strain evidence="3">PRJEB14757</strain>
    </source>
</reference>
<evidence type="ECO:0000256" key="1">
    <source>
        <dbReference type="ARBA" id="ARBA00022801"/>
    </source>
</evidence>
<evidence type="ECO:0000313" key="4">
    <source>
        <dbReference type="Proteomes" id="UP000191931"/>
    </source>
</evidence>
<accession>A0A1W1HGP5</accession>
<dbReference type="InterPro" id="IPR011059">
    <property type="entry name" value="Metal-dep_hydrolase_composite"/>
</dbReference>
<sequence length="251" mass="27122">MIKEKNRETIISAATGKEPVDILFTNAKVINVFTGEILEQSVAVKEGYICGFGNYDAVRRVDLEGMYVAPGLMDSHVHIESSMVTPVQFSRGVLPFGTTTVIADPHEIANVLGTRGIEYMVQSAEKSTMNILFSMPSCVPATDMETTGATLNAEAIAPFMQNNRIVALAEMMNYPGVISADSQVMAKIKAAHKIRKPVDGHAPGVSGRDLWAYAAAGISSDHECTTTQEALEKLRLGMHIMVREGTCAKKS</sequence>
<dbReference type="Pfam" id="PF01979">
    <property type="entry name" value="Amidohydro_1"/>
    <property type="match status" value="1"/>
</dbReference>
<proteinExistence type="predicted"/>
<protein>
    <submittedName>
        <fullName evidence="3">Adenine deaminase</fullName>
        <ecNumber evidence="3">3.5.4.2</ecNumber>
    </submittedName>
</protein>
<keyword evidence="1 3" id="KW-0378">Hydrolase</keyword>
<dbReference type="InterPro" id="IPR032466">
    <property type="entry name" value="Metal_Hydrolase"/>
</dbReference>
<dbReference type="InterPro" id="IPR006680">
    <property type="entry name" value="Amidohydro-rel"/>
</dbReference>
<dbReference type="Proteomes" id="UP000191931">
    <property type="component" value="Unassembled WGS sequence"/>
</dbReference>
<evidence type="ECO:0000259" key="2">
    <source>
        <dbReference type="Pfam" id="PF01979"/>
    </source>
</evidence>
<dbReference type="Gene3D" id="2.30.40.10">
    <property type="entry name" value="Urease, subunit C, domain 1"/>
    <property type="match status" value="1"/>
</dbReference>
<dbReference type="RefSeq" id="WP_281255618.1">
    <property type="nucleotide sequence ID" value="NZ_LT828541.1"/>
</dbReference>
<organism evidence="3 4">
    <name type="scientific">Desulfamplus magnetovallimortis</name>
    <dbReference type="NCBI Taxonomy" id="1246637"/>
    <lineage>
        <taxon>Bacteria</taxon>
        <taxon>Pseudomonadati</taxon>
        <taxon>Thermodesulfobacteriota</taxon>
        <taxon>Desulfobacteria</taxon>
        <taxon>Desulfobacterales</taxon>
        <taxon>Desulfobacteraceae</taxon>
        <taxon>Desulfamplus</taxon>
    </lineage>
</organism>
<name>A0A1W1HGP5_9BACT</name>
<dbReference type="EC" id="3.5.4.2" evidence="3"/>
<dbReference type="AlphaFoldDB" id="A0A1W1HGP5"/>
<dbReference type="EMBL" id="FWEV01000283">
    <property type="protein sequence ID" value="SLM31649.1"/>
    <property type="molecule type" value="Genomic_DNA"/>
</dbReference>
<gene>
    <name evidence="3" type="ORF">MTBBW1_410004</name>
</gene>
<dbReference type="SUPFAM" id="SSF51338">
    <property type="entry name" value="Composite domain of metallo-dependent hydrolases"/>
    <property type="match status" value="1"/>
</dbReference>
<feature type="domain" description="Amidohydrolase-related" evidence="2">
    <location>
        <begin position="67"/>
        <end position="242"/>
    </location>
</feature>
<dbReference type="STRING" id="1246637.MTBBW1_410004"/>
<keyword evidence="4" id="KW-1185">Reference proteome</keyword>
<dbReference type="Gene3D" id="3.20.20.140">
    <property type="entry name" value="Metal-dependent hydrolases"/>
    <property type="match status" value="1"/>
</dbReference>
<evidence type="ECO:0000313" key="3">
    <source>
        <dbReference type="EMBL" id="SLM31649.1"/>
    </source>
</evidence>
<dbReference type="SUPFAM" id="SSF51556">
    <property type="entry name" value="Metallo-dependent hydrolases"/>
    <property type="match status" value="1"/>
</dbReference>